<accession>A0ABD0WGX3</accession>
<evidence type="ECO:0000256" key="1">
    <source>
        <dbReference type="SAM" id="MobiDB-lite"/>
    </source>
</evidence>
<protein>
    <submittedName>
        <fullName evidence="2">Uncharacterized protein</fullName>
    </submittedName>
</protein>
<comment type="caution">
    <text evidence="2">The sequence shown here is derived from an EMBL/GenBank/DDBJ whole genome shotgun (WGS) entry which is preliminary data.</text>
</comment>
<dbReference type="EMBL" id="JAGEUA010000006">
    <property type="protein sequence ID" value="KAL0972799.1"/>
    <property type="molecule type" value="Genomic_DNA"/>
</dbReference>
<name>A0ABD0WGX3_UMBPY</name>
<dbReference type="Proteomes" id="UP001557470">
    <property type="component" value="Unassembled WGS sequence"/>
</dbReference>
<sequence length="116" mass="13512">MDYPVFPKEQVSEDDSEEKEGEESGVHMRMRKYKQKMRRSELDEAVCYAEMYGRHLEDLEIRFSHPLNSFASQRIQQAQKTGRRLHRTWSWNVSPGADTTTWCAVSQSACAVRAPD</sequence>
<feature type="compositionally biased region" description="Acidic residues" evidence="1">
    <location>
        <begin position="12"/>
        <end position="23"/>
    </location>
</feature>
<evidence type="ECO:0000313" key="3">
    <source>
        <dbReference type="Proteomes" id="UP001557470"/>
    </source>
</evidence>
<feature type="region of interest" description="Disordered" evidence="1">
    <location>
        <begin position="1"/>
        <end position="28"/>
    </location>
</feature>
<gene>
    <name evidence="2" type="ORF">UPYG_G00194890</name>
</gene>
<reference evidence="2 3" key="1">
    <citation type="submission" date="2024-06" db="EMBL/GenBank/DDBJ databases">
        <authorList>
            <person name="Pan Q."/>
            <person name="Wen M."/>
            <person name="Jouanno E."/>
            <person name="Zahm M."/>
            <person name="Klopp C."/>
            <person name="Cabau C."/>
            <person name="Louis A."/>
            <person name="Berthelot C."/>
            <person name="Parey E."/>
            <person name="Roest Crollius H."/>
            <person name="Montfort J."/>
            <person name="Robinson-Rechavi M."/>
            <person name="Bouchez O."/>
            <person name="Lampietro C."/>
            <person name="Lopez Roques C."/>
            <person name="Donnadieu C."/>
            <person name="Postlethwait J."/>
            <person name="Bobe J."/>
            <person name="Verreycken H."/>
            <person name="Guiguen Y."/>
        </authorList>
    </citation>
    <scope>NUCLEOTIDE SEQUENCE [LARGE SCALE GENOMIC DNA]</scope>
    <source>
        <strain evidence="2">Up_M1</strain>
        <tissue evidence="2">Testis</tissue>
    </source>
</reference>
<evidence type="ECO:0000313" key="2">
    <source>
        <dbReference type="EMBL" id="KAL0972799.1"/>
    </source>
</evidence>
<proteinExistence type="predicted"/>
<organism evidence="2 3">
    <name type="scientific">Umbra pygmaea</name>
    <name type="common">Eastern mudminnow</name>
    <dbReference type="NCBI Taxonomy" id="75934"/>
    <lineage>
        <taxon>Eukaryota</taxon>
        <taxon>Metazoa</taxon>
        <taxon>Chordata</taxon>
        <taxon>Craniata</taxon>
        <taxon>Vertebrata</taxon>
        <taxon>Euteleostomi</taxon>
        <taxon>Actinopterygii</taxon>
        <taxon>Neopterygii</taxon>
        <taxon>Teleostei</taxon>
        <taxon>Protacanthopterygii</taxon>
        <taxon>Esociformes</taxon>
        <taxon>Umbridae</taxon>
        <taxon>Umbra</taxon>
    </lineage>
</organism>
<dbReference type="AlphaFoldDB" id="A0ABD0WGX3"/>
<keyword evidence="3" id="KW-1185">Reference proteome</keyword>